<comment type="subcellular location">
    <subcellularLocation>
        <location evidence="1">Cell inner membrane</location>
    </subcellularLocation>
</comment>
<evidence type="ECO:0000256" key="4">
    <source>
        <dbReference type="ARBA" id="ARBA00022692"/>
    </source>
</evidence>
<evidence type="ECO:0000256" key="8">
    <source>
        <dbReference type="ARBA" id="ARBA00023136"/>
    </source>
</evidence>
<keyword evidence="9" id="KW-0143">Chaperone</keyword>
<protein>
    <recommendedName>
        <fullName evidence="12">Lipase modulator</fullName>
    </recommendedName>
</protein>
<evidence type="ECO:0008006" key="12">
    <source>
        <dbReference type="Google" id="ProtNLM"/>
    </source>
</evidence>
<sequence>MKALVYIPFLASTLLLGWYLISPDGVTPQAESLVRAPAAPADAQVSPLPTRSTVSAPSAAVTAEPPSLRGTDIDGTLETDTQGNLVITGQIRNLFDYFFSTVGEVSFGEAAHRIRAYLATRLPEPALAQAEALLQNYIDYKAAVAELENEFPVIADLDAIQRREEAVQRLRASLFSREAHAAFFASEEVYNSFTMERMAILRDETLAEDEKSRLIEALRQELPDDMQDLLVPQLHQTLSAQTAALQAEGAGPGEVRRLRMSLVGPEATGRLESLDHQRQQWQQRLDNFASERRAILDYPGLADSDKQAAIRDLMSQHFEPNEQTRVASLMVDD</sequence>
<reference evidence="11" key="1">
    <citation type="journal article" date="2015" name="Nature">
        <title>Complex archaea that bridge the gap between prokaryotes and eukaryotes.</title>
        <authorList>
            <person name="Spang A."/>
            <person name="Saw J.H."/>
            <person name="Jorgensen S.L."/>
            <person name="Zaremba-Niedzwiedzka K."/>
            <person name="Martijn J."/>
            <person name="Lind A.E."/>
            <person name="van Eijk R."/>
            <person name="Schleper C."/>
            <person name="Guy L."/>
            <person name="Ettema T.J."/>
        </authorList>
    </citation>
    <scope>NUCLEOTIDE SEQUENCE</scope>
</reference>
<keyword evidence="8" id="KW-0472">Membrane</keyword>
<evidence type="ECO:0000256" key="6">
    <source>
        <dbReference type="ARBA" id="ARBA00022989"/>
    </source>
</evidence>
<dbReference type="SUPFAM" id="SSF158855">
    <property type="entry name" value="Lipase chaperone-like"/>
    <property type="match status" value="1"/>
</dbReference>
<dbReference type="AlphaFoldDB" id="A0A0F9UQQ6"/>
<evidence type="ECO:0000256" key="9">
    <source>
        <dbReference type="ARBA" id="ARBA00023186"/>
    </source>
</evidence>
<name>A0A0F9UQQ6_9ZZZZ</name>
<keyword evidence="6" id="KW-1133">Transmembrane helix</keyword>
<evidence type="ECO:0000256" key="1">
    <source>
        <dbReference type="ARBA" id="ARBA00004533"/>
    </source>
</evidence>
<evidence type="ECO:0000256" key="3">
    <source>
        <dbReference type="ARBA" id="ARBA00022519"/>
    </source>
</evidence>
<keyword evidence="2" id="KW-1003">Cell membrane</keyword>
<evidence type="ECO:0000256" key="2">
    <source>
        <dbReference type="ARBA" id="ARBA00022475"/>
    </source>
</evidence>
<keyword evidence="4" id="KW-0812">Transmembrane</keyword>
<dbReference type="NCBIfam" id="NF002334">
    <property type="entry name" value="PRK01294.1-2"/>
    <property type="match status" value="1"/>
</dbReference>
<keyword evidence="5" id="KW-0442">Lipid degradation</keyword>
<evidence type="ECO:0000313" key="11">
    <source>
        <dbReference type="EMBL" id="KKN94009.1"/>
    </source>
</evidence>
<evidence type="ECO:0000256" key="10">
    <source>
        <dbReference type="SAM" id="MobiDB-lite"/>
    </source>
</evidence>
<dbReference type="GO" id="GO:0006457">
    <property type="term" value="P:protein folding"/>
    <property type="evidence" value="ECO:0007669"/>
    <property type="project" value="InterPro"/>
</dbReference>
<evidence type="ECO:0000256" key="5">
    <source>
        <dbReference type="ARBA" id="ARBA00022963"/>
    </source>
</evidence>
<dbReference type="Pfam" id="PF03280">
    <property type="entry name" value="Lipase_chap"/>
    <property type="match status" value="1"/>
</dbReference>
<dbReference type="HAMAP" id="MF_00790">
    <property type="entry name" value="Lipase_chap"/>
    <property type="match status" value="1"/>
</dbReference>
<dbReference type="InterPro" id="IPR004961">
    <property type="entry name" value="Lipase_chaperone"/>
</dbReference>
<dbReference type="EMBL" id="LAZR01000082">
    <property type="protein sequence ID" value="KKN94009.1"/>
    <property type="molecule type" value="Genomic_DNA"/>
</dbReference>
<evidence type="ECO:0000256" key="7">
    <source>
        <dbReference type="ARBA" id="ARBA00023098"/>
    </source>
</evidence>
<accession>A0A0F9UQQ6</accession>
<feature type="region of interest" description="Disordered" evidence="10">
    <location>
        <begin position="44"/>
        <end position="75"/>
    </location>
</feature>
<dbReference type="GO" id="GO:0005886">
    <property type="term" value="C:plasma membrane"/>
    <property type="evidence" value="ECO:0007669"/>
    <property type="project" value="UniProtKB-SubCell"/>
</dbReference>
<keyword evidence="3" id="KW-0997">Cell inner membrane</keyword>
<comment type="caution">
    <text evidence="11">The sequence shown here is derived from an EMBL/GenBank/DDBJ whole genome shotgun (WGS) entry which is preliminary data.</text>
</comment>
<dbReference type="GO" id="GO:0051082">
    <property type="term" value="F:unfolded protein binding"/>
    <property type="evidence" value="ECO:0007669"/>
    <property type="project" value="InterPro"/>
</dbReference>
<dbReference type="GO" id="GO:0016042">
    <property type="term" value="P:lipid catabolic process"/>
    <property type="evidence" value="ECO:0007669"/>
    <property type="project" value="UniProtKB-KW"/>
</dbReference>
<keyword evidence="7" id="KW-0443">Lipid metabolism</keyword>
<organism evidence="11">
    <name type="scientific">marine sediment metagenome</name>
    <dbReference type="NCBI Taxonomy" id="412755"/>
    <lineage>
        <taxon>unclassified sequences</taxon>
        <taxon>metagenomes</taxon>
        <taxon>ecological metagenomes</taxon>
    </lineage>
</organism>
<gene>
    <name evidence="11" type="ORF">LCGC14_0192730</name>
</gene>
<proteinExistence type="inferred from homology"/>
<feature type="compositionally biased region" description="Low complexity" evidence="10">
    <location>
        <begin position="49"/>
        <end position="67"/>
    </location>
</feature>